<reference evidence="3" key="1">
    <citation type="submission" date="2025-08" db="UniProtKB">
        <authorList>
            <consortium name="RefSeq"/>
        </authorList>
    </citation>
    <scope>IDENTIFICATION</scope>
    <source>
        <tissue evidence="3">Fruit stalk</tissue>
    </source>
</reference>
<dbReference type="OrthoDB" id="1002363at2759"/>
<gene>
    <name evidence="3" type="primary">LOC111297736</name>
</gene>
<dbReference type="KEGG" id="dzi:111297736"/>
<dbReference type="Proteomes" id="UP000515121">
    <property type="component" value="Unplaced"/>
</dbReference>
<keyword evidence="2" id="KW-1185">Reference proteome</keyword>
<accession>A0A6P5Z5V8</accession>
<name>A0A6P5Z5V8_DURZI</name>
<evidence type="ECO:0000313" key="2">
    <source>
        <dbReference type="Proteomes" id="UP000515121"/>
    </source>
</evidence>
<dbReference type="Pfam" id="PF07727">
    <property type="entry name" value="RVT_2"/>
    <property type="match status" value="1"/>
</dbReference>
<dbReference type="InterPro" id="IPR043502">
    <property type="entry name" value="DNA/RNA_pol_sf"/>
</dbReference>
<protein>
    <submittedName>
        <fullName evidence="3">Uncharacterized protein LOC111297736</fullName>
    </submittedName>
</protein>
<proteinExistence type="predicted"/>
<dbReference type="GeneID" id="111297736"/>
<dbReference type="RefSeq" id="XP_022748104.1">
    <property type="nucleotide sequence ID" value="XM_022892369.1"/>
</dbReference>
<evidence type="ECO:0000313" key="3">
    <source>
        <dbReference type="RefSeq" id="XP_022748104.1"/>
    </source>
</evidence>
<organism evidence="2 3">
    <name type="scientific">Durio zibethinus</name>
    <name type="common">Durian</name>
    <dbReference type="NCBI Taxonomy" id="66656"/>
    <lineage>
        <taxon>Eukaryota</taxon>
        <taxon>Viridiplantae</taxon>
        <taxon>Streptophyta</taxon>
        <taxon>Embryophyta</taxon>
        <taxon>Tracheophyta</taxon>
        <taxon>Spermatophyta</taxon>
        <taxon>Magnoliopsida</taxon>
        <taxon>eudicotyledons</taxon>
        <taxon>Gunneridae</taxon>
        <taxon>Pentapetalae</taxon>
        <taxon>rosids</taxon>
        <taxon>malvids</taxon>
        <taxon>Malvales</taxon>
        <taxon>Malvaceae</taxon>
        <taxon>Helicteroideae</taxon>
        <taxon>Durio</taxon>
    </lineage>
</organism>
<dbReference type="InterPro" id="IPR013103">
    <property type="entry name" value="RVT_2"/>
</dbReference>
<dbReference type="SUPFAM" id="SSF56672">
    <property type="entry name" value="DNA/RNA polymerases"/>
    <property type="match status" value="1"/>
</dbReference>
<dbReference type="AlphaFoldDB" id="A0A6P5Z5V8"/>
<feature type="domain" description="Reverse transcriptase Ty1/copia-type" evidence="1">
    <location>
        <begin position="9"/>
        <end position="73"/>
    </location>
</feature>
<evidence type="ECO:0000259" key="1">
    <source>
        <dbReference type="Pfam" id="PF07727"/>
    </source>
</evidence>
<sequence length="180" mass="20653">MGKITDLLVYVDDIIVTRNDTIEQDLLQRYLSQEFEIKELGRLKYFLGIEVACSKDGIFLSQRKYVLDLLKHTRKLSKVASTPIDQNHRIGANKRGDDVNKGGYQGLVEGLYLEKEVIKFSLEASTDADYASFVVDKRSTSGYFCFLGGNLGSICLAENDFHIFKYLLERKLIDQWKMTY</sequence>